<name>A0A6B0V3V3_IXORI</name>
<sequence length="218" mass="22898">MPFTCLSLSAWVIRVGKLCKLCLASSLPREQVLCAKITSALAHQSFRCSASFGLGSCHVLRLPGKPSGARSRWPCGSGGPRRSGGRWRLPGSFPWTSGRGRCSGAPGVPGRRRSRQPRRRPAAAAAGSRATRRARPTGIGCSGRRTPGPAGRSPPTRGPPLGFGRATTSPPSTRSKGAPVYRTKSAESSETSLGYLLATWIGLSSIEFSLGVSRTGRG</sequence>
<evidence type="ECO:0000256" key="1">
    <source>
        <dbReference type="SAM" id="MobiDB-lite"/>
    </source>
</evidence>
<feature type="compositionally biased region" description="Basic residues" evidence="1">
    <location>
        <begin position="110"/>
        <end position="121"/>
    </location>
</feature>
<evidence type="ECO:0000256" key="2">
    <source>
        <dbReference type="SAM" id="SignalP"/>
    </source>
</evidence>
<dbReference type="AlphaFoldDB" id="A0A6B0V3V3"/>
<feature type="chain" id="PRO_5025346778" description="Secreted protein" evidence="2">
    <location>
        <begin position="25"/>
        <end position="218"/>
    </location>
</feature>
<feature type="region of interest" description="Disordered" evidence="1">
    <location>
        <begin position="65"/>
        <end position="188"/>
    </location>
</feature>
<accession>A0A6B0V3V3</accession>
<protein>
    <recommendedName>
        <fullName evidence="4">Secreted protein</fullName>
    </recommendedName>
</protein>
<reference evidence="3" key="1">
    <citation type="submission" date="2019-12" db="EMBL/GenBank/DDBJ databases">
        <title>An insight into the sialome of adult female Ixodes ricinus ticks feeding for 6 days.</title>
        <authorList>
            <person name="Perner J."/>
            <person name="Ribeiro J.M.C."/>
        </authorList>
    </citation>
    <scope>NUCLEOTIDE SEQUENCE</scope>
    <source>
        <strain evidence="3">Semi-engorged</strain>
        <tissue evidence="3">Salivary glands</tissue>
    </source>
</reference>
<dbReference type="EMBL" id="GIFC01014423">
    <property type="protein sequence ID" value="MXU96506.1"/>
    <property type="molecule type" value="Transcribed_RNA"/>
</dbReference>
<organism evidence="3">
    <name type="scientific">Ixodes ricinus</name>
    <name type="common">Common tick</name>
    <name type="synonym">Acarus ricinus</name>
    <dbReference type="NCBI Taxonomy" id="34613"/>
    <lineage>
        <taxon>Eukaryota</taxon>
        <taxon>Metazoa</taxon>
        <taxon>Ecdysozoa</taxon>
        <taxon>Arthropoda</taxon>
        <taxon>Chelicerata</taxon>
        <taxon>Arachnida</taxon>
        <taxon>Acari</taxon>
        <taxon>Parasitiformes</taxon>
        <taxon>Ixodida</taxon>
        <taxon>Ixodoidea</taxon>
        <taxon>Ixodidae</taxon>
        <taxon>Ixodinae</taxon>
        <taxon>Ixodes</taxon>
    </lineage>
</organism>
<evidence type="ECO:0008006" key="4">
    <source>
        <dbReference type="Google" id="ProtNLM"/>
    </source>
</evidence>
<evidence type="ECO:0000313" key="3">
    <source>
        <dbReference type="EMBL" id="MXU96506.1"/>
    </source>
</evidence>
<keyword evidence="2" id="KW-0732">Signal</keyword>
<feature type="compositionally biased region" description="Polar residues" evidence="1">
    <location>
        <begin position="166"/>
        <end position="175"/>
    </location>
</feature>
<feature type="signal peptide" evidence="2">
    <location>
        <begin position="1"/>
        <end position="24"/>
    </location>
</feature>
<proteinExistence type="predicted"/>